<accession>A0ABR7WZ92</accession>
<evidence type="ECO:0000313" key="8">
    <source>
        <dbReference type="EMBL" id="MBD1383666.1"/>
    </source>
</evidence>
<dbReference type="InterPro" id="IPR000700">
    <property type="entry name" value="PAS-assoc_C"/>
</dbReference>
<dbReference type="InterPro" id="IPR035965">
    <property type="entry name" value="PAS-like_dom_sf"/>
</dbReference>
<name>A0ABR7WZ92_9SPHI</name>
<keyword evidence="9" id="KW-1185">Reference proteome</keyword>
<dbReference type="InterPro" id="IPR001610">
    <property type="entry name" value="PAC"/>
</dbReference>
<evidence type="ECO:0000256" key="2">
    <source>
        <dbReference type="ARBA" id="ARBA00012438"/>
    </source>
</evidence>
<dbReference type="InterPro" id="IPR029016">
    <property type="entry name" value="GAF-like_dom_sf"/>
</dbReference>
<evidence type="ECO:0000259" key="6">
    <source>
        <dbReference type="PROSITE" id="PS50112"/>
    </source>
</evidence>
<dbReference type="SMART" id="SM00065">
    <property type="entry name" value="GAF"/>
    <property type="match status" value="1"/>
</dbReference>
<dbReference type="SMART" id="SM00086">
    <property type="entry name" value="PAC"/>
    <property type="match status" value="2"/>
</dbReference>
<dbReference type="Gene3D" id="1.10.287.130">
    <property type="match status" value="1"/>
</dbReference>
<evidence type="ECO:0000259" key="7">
    <source>
        <dbReference type="PROSITE" id="PS50113"/>
    </source>
</evidence>
<evidence type="ECO:0000256" key="3">
    <source>
        <dbReference type="ARBA" id="ARBA00022553"/>
    </source>
</evidence>
<dbReference type="Pfam" id="PF01590">
    <property type="entry name" value="GAF"/>
    <property type="match status" value="1"/>
</dbReference>
<keyword evidence="3" id="KW-0597">Phosphoprotein</keyword>
<dbReference type="SMART" id="SM00091">
    <property type="entry name" value="PAS"/>
    <property type="match status" value="2"/>
</dbReference>
<dbReference type="PROSITE" id="PS50112">
    <property type="entry name" value="PAS"/>
    <property type="match status" value="2"/>
</dbReference>
<evidence type="ECO:0000256" key="1">
    <source>
        <dbReference type="ARBA" id="ARBA00000085"/>
    </source>
</evidence>
<dbReference type="PANTHER" id="PTHR43304:SF1">
    <property type="entry name" value="PAC DOMAIN-CONTAINING PROTEIN"/>
    <property type="match status" value="1"/>
</dbReference>
<sequence>MKNNPEQLYTLLQSMEGVVWQADAGMQKFTFISGRVQHITGFSAEDWLNKPGFWETRVYPEDLHVINDYRELKDGGVKSRTLEYRIIRADGQVIWIKDNVSLLGCDNGICLLGGIMLDNTVAEKLKAIERLERDVLKLNSDITVPLNNVLFNYLQGLESLFPQMQCSIHRIENGRMVNGVSPSLPVEYMNGITGVPVGEDEGSCGSAAASGQQVIVSDIATDDRWAKYRSLALSHQLRACWSNPVIDADGEVMATLAMYYQETKTPTGEELQVMEKATALLRIIMENRGKTEIISETNLLMLQSQELAHFGNWRWDVQQDIVSWSPTLYIIYGLNPQDFKATFAGYQALLHPEDRARVRHIIENVLQSGEGAEFEEKIIRPNGDIRYLRSWAKLKTDAQGAPVEMIGACLDITETVIQMQAIEQQNRKLLEIAWMQSHMIRSPLTRIMALVELIKDARDSDPEKGELLNHLLTSAHELDEQVKRINKKAEQTN</sequence>
<dbReference type="InterPro" id="IPR036097">
    <property type="entry name" value="HisK_dim/P_sf"/>
</dbReference>
<evidence type="ECO:0000313" key="9">
    <source>
        <dbReference type="Proteomes" id="UP000618754"/>
    </source>
</evidence>
<dbReference type="Gene3D" id="2.10.70.100">
    <property type="match status" value="1"/>
</dbReference>
<dbReference type="InterPro" id="IPR013655">
    <property type="entry name" value="PAS_fold_3"/>
</dbReference>
<dbReference type="PANTHER" id="PTHR43304">
    <property type="entry name" value="PHYTOCHROME-LIKE PROTEIN CPH1"/>
    <property type="match status" value="1"/>
</dbReference>
<comment type="catalytic activity">
    <reaction evidence="1">
        <text>ATP + protein L-histidine = ADP + protein N-phospho-L-histidine.</text>
        <dbReference type="EC" id="2.7.13.3"/>
    </reaction>
</comment>
<organism evidence="8 9">
    <name type="scientific">Mucilaginibacter rigui</name>
    <dbReference type="NCBI Taxonomy" id="534635"/>
    <lineage>
        <taxon>Bacteria</taxon>
        <taxon>Pseudomonadati</taxon>
        <taxon>Bacteroidota</taxon>
        <taxon>Sphingobacteriia</taxon>
        <taxon>Sphingobacteriales</taxon>
        <taxon>Sphingobacteriaceae</taxon>
        <taxon>Mucilaginibacter</taxon>
    </lineage>
</organism>
<evidence type="ECO:0000256" key="4">
    <source>
        <dbReference type="ARBA" id="ARBA00022679"/>
    </source>
</evidence>
<dbReference type="InterPro" id="IPR003018">
    <property type="entry name" value="GAF"/>
</dbReference>
<dbReference type="SUPFAM" id="SSF55785">
    <property type="entry name" value="PYP-like sensor domain (PAS domain)"/>
    <property type="match status" value="2"/>
</dbReference>
<feature type="domain" description="PAC" evidence="7">
    <location>
        <begin position="372"/>
        <end position="424"/>
    </location>
</feature>
<protein>
    <recommendedName>
        <fullName evidence="2">histidine kinase</fullName>
        <ecNumber evidence="2">2.7.13.3</ecNumber>
    </recommendedName>
</protein>
<dbReference type="SUPFAM" id="SSF47384">
    <property type="entry name" value="Homodimeric domain of signal transducing histidine kinase"/>
    <property type="match status" value="1"/>
</dbReference>
<dbReference type="InterPro" id="IPR000014">
    <property type="entry name" value="PAS"/>
</dbReference>
<dbReference type="SUPFAM" id="SSF55781">
    <property type="entry name" value="GAF domain-like"/>
    <property type="match status" value="1"/>
</dbReference>
<dbReference type="Gene3D" id="3.30.450.20">
    <property type="entry name" value="PAS domain"/>
    <property type="match status" value="2"/>
</dbReference>
<comment type="caution">
    <text evidence="8">The sequence shown here is derived from an EMBL/GenBank/DDBJ whole genome shotgun (WGS) entry which is preliminary data.</text>
</comment>
<dbReference type="InterPro" id="IPR052162">
    <property type="entry name" value="Sensor_kinase/Photoreceptor"/>
</dbReference>
<keyword evidence="5" id="KW-0418">Kinase</keyword>
<gene>
    <name evidence="8" type="ORF">IDJ75_00120</name>
</gene>
<dbReference type="NCBIfam" id="TIGR00229">
    <property type="entry name" value="sensory_box"/>
    <property type="match status" value="1"/>
</dbReference>
<feature type="domain" description="PAS" evidence="6">
    <location>
        <begin position="316"/>
        <end position="369"/>
    </location>
</feature>
<dbReference type="CDD" id="cd00130">
    <property type="entry name" value="PAS"/>
    <property type="match status" value="2"/>
</dbReference>
<feature type="domain" description="PAS" evidence="6">
    <location>
        <begin position="4"/>
        <end position="62"/>
    </location>
</feature>
<dbReference type="EMBL" id="JACWMW010000001">
    <property type="protein sequence ID" value="MBD1383666.1"/>
    <property type="molecule type" value="Genomic_DNA"/>
</dbReference>
<proteinExistence type="predicted"/>
<evidence type="ECO:0000256" key="5">
    <source>
        <dbReference type="ARBA" id="ARBA00022777"/>
    </source>
</evidence>
<dbReference type="EC" id="2.7.13.3" evidence="2"/>
<dbReference type="Proteomes" id="UP000618754">
    <property type="component" value="Unassembled WGS sequence"/>
</dbReference>
<dbReference type="RefSeq" id="WP_191173595.1">
    <property type="nucleotide sequence ID" value="NZ_JACWMW010000001.1"/>
</dbReference>
<reference evidence="8 9" key="1">
    <citation type="submission" date="2020-09" db="EMBL/GenBank/DDBJ databases">
        <title>Novel species of Mucilaginibacter isolated from a glacier on the Tibetan Plateau.</title>
        <authorList>
            <person name="Liu Q."/>
            <person name="Xin Y.-H."/>
        </authorList>
    </citation>
    <scope>NUCLEOTIDE SEQUENCE [LARGE SCALE GENOMIC DNA]</scope>
    <source>
        <strain evidence="8 9">CGMCC 1.13878</strain>
    </source>
</reference>
<keyword evidence="4" id="KW-0808">Transferase</keyword>
<dbReference type="Pfam" id="PF08447">
    <property type="entry name" value="PAS_3"/>
    <property type="match status" value="2"/>
</dbReference>
<dbReference type="PROSITE" id="PS50113">
    <property type="entry name" value="PAC"/>
    <property type="match status" value="2"/>
</dbReference>
<feature type="domain" description="PAC" evidence="7">
    <location>
        <begin position="80"/>
        <end position="133"/>
    </location>
</feature>
<dbReference type="Gene3D" id="3.30.450.40">
    <property type="match status" value="1"/>
</dbReference>